<dbReference type="PANTHER" id="PTHR33406:SF12">
    <property type="entry name" value="BLR2997 PROTEIN"/>
    <property type="match status" value="1"/>
</dbReference>
<sequence>MIRLLPWKWALALMALLFLIPGALLVRLQINNSPEIYLPESAPSVQLQNELRQSFPDWQVLVFLFEPPEVFDAQFLHRFELLAQEMLRDERVERINRLTKFERIERTVDGFQVRELIDVEKEQPAAAWRQETMADPFAPGFVVGREGQALAMIIRPVRMPDSPARLQFVQDMRSLVEKHQLEQALTGTAGQIAVDVEQFRSMLRDNLRFVPATVITGLILIWWLFRRWVAMLAVAAVMSTAAQAALAVLVIAGQPFTLVAAILPPFMSAISLAFMVHFFGRLQWLSRTALTPEQRVRAAAEHVFKPSLFAALTTAGGLSSLAVSTIQPVEWFGIAGAVATLVLFVTVNYLLPPVLARFDHKPWPKEPPNTVALKVMTIRGAKFACRHALAITLSTIVIIALCVPLVMKVKTETNIYHFFEDDHPINEVTHKVEEKLSGVMPLDVIFTAPNRDDLKEPAALQYIADFQAFAASQPEVNYHLSMVDILKEMHWAFQETETERRSIPDNRQLIAQYMLIYDGKDIYDLVNRDFNVARLSLALTTHSTSDIRAVMQRFEQWLAEHPNPNLSVEFASEARLFTDQERLLVQGQVDGLYASLGMIFIFFVLMWRSIPISIMAMLPNMAPIFFVFAIMGATGIPLDMATALIAGVALGVAVDDTIHFVENYREQLTHGRAHASAILHCMAESGKACTINTLIISTQFLLLLSSDFVPTRYFGLMTALGLLAAAVFDLLLLPALLTLMSRNRVTRRLLIGSAA</sequence>
<keyword evidence="2" id="KW-1003">Cell membrane</keyword>
<feature type="transmembrane region" description="Helical" evidence="6">
    <location>
        <begin position="258"/>
        <end position="282"/>
    </location>
</feature>
<keyword evidence="5 6" id="KW-0472">Membrane</keyword>
<dbReference type="Pfam" id="PF03176">
    <property type="entry name" value="MMPL"/>
    <property type="match status" value="2"/>
</dbReference>
<feature type="transmembrane region" description="Helical" evidence="6">
    <location>
        <begin position="713"/>
        <end position="739"/>
    </location>
</feature>
<evidence type="ECO:0000259" key="7">
    <source>
        <dbReference type="PROSITE" id="PS50156"/>
    </source>
</evidence>
<dbReference type="SUPFAM" id="SSF82866">
    <property type="entry name" value="Multidrug efflux transporter AcrB transmembrane domain"/>
    <property type="match status" value="2"/>
</dbReference>
<dbReference type="Gene3D" id="1.20.1640.10">
    <property type="entry name" value="Multidrug efflux transporter AcrB transmembrane domain"/>
    <property type="match status" value="2"/>
</dbReference>
<feature type="transmembrane region" description="Helical" evidence="6">
    <location>
        <begin position="622"/>
        <end position="654"/>
    </location>
</feature>
<evidence type="ECO:0000256" key="2">
    <source>
        <dbReference type="ARBA" id="ARBA00022475"/>
    </source>
</evidence>
<keyword evidence="4 6" id="KW-1133">Transmembrane helix</keyword>
<evidence type="ECO:0000256" key="4">
    <source>
        <dbReference type="ARBA" id="ARBA00022989"/>
    </source>
</evidence>
<dbReference type="InterPro" id="IPR004869">
    <property type="entry name" value="MMPL_dom"/>
</dbReference>
<dbReference type="Proteomes" id="UP000295375">
    <property type="component" value="Unassembled WGS sequence"/>
</dbReference>
<evidence type="ECO:0000313" key="9">
    <source>
        <dbReference type="Proteomes" id="UP000295375"/>
    </source>
</evidence>
<keyword evidence="9" id="KW-1185">Reference proteome</keyword>
<feature type="domain" description="SSD" evidence="7">
    <location>
        <begin position="612"/>
        <end position="739"/>
    </location>
</feature>
<protein>
    <recommendedName>
        <fullName evidence="7">SSD domain-containing protein</fullName>
    </recommendedName>
</protein>
<evidence type="ECO:0000256" key="6">
    <source>
        <dbReference type="SAM" id="Phobius"/>
    </source>
</evidence>
<evidence type="ECO:0000256" key="1">
    <source>
        <dbReference type="ARBA" id="ARBA00004651"/>
    </source>
</evidence>
<dbReference type="EMBL" id="SNYM01000010">
    <property type="protein sequence ID" value="TDQ47452.1"/>
    <property type="molecule type" value="Genomic_DNA"/>
</dbReference>
<evidence type="ECO:0000313" key="8">
    <source>
        <dbReference type="EMBL" id="TDQ47452.1"/>
    </source>
</evidence>
<keyword evidence="3 6" id="KW-0812">Transmembrane</keyword>
<feature type="transmembrane region" description="Helical" evidence="6">
    <location>
        <begin position="388"/>
        <end position="407"/>
    </location>
</feature>
<proteinExistence type="predicted"/>
<feature type="transmembrane region" description="Helical" evidence="6">
    <location>
        <begin position="207"/>
        <end position="225"/>
    </location>
</feature>
<dbReference type="PROSITE" id="PS50156">
    <property type="entry name" value="SSD"/>
    <property type="match status" value="1"/>
</dbReference>
<dbReference type="AlphaFoldDB" id="A0A4R6ULD6"/>
<dbReference type="GO" id="GO:0005886">
    <property type="term" value="C:plasma membrane"/>
    <property type="evidence" value="ECO:0007669"/>
    <property type="project" value="UniProtKB-SubCell"/>
</dbReference>
<comment type="subcellular location">
    <subcellularLocation>
        <location evidence="1">Cell membrane</location>
        <topology evidence="1">Multi-pass membrane protein</topology>
    </subcellularLocation>
</comment>
<dbReference type="InterPro" id="IPR000731">
    <property type="entry name" value="SSD"/>
</dbReference>
<gene>
    <name evidence="8" type="ORF">EV696_11044</name>
</gene>
<feature type="transmembrane region" description="Helical" evidence="6">
    <location>
        <begin position="591"/>
        <end position="610"/>
    </location>
</feature>
<evidence type="ECO:0000256" key="3">
    <source>
        <dbReference type="ARBA" id="ARBA00022692"/>
    </source>
</evidence>
<comment type="caution">
    <text evidence="8">The sequence shown here is derived from an EMBL/GenBank/DDBJ whole genome shotgun (WGS) entry which is preliminary data.</text>
</comment>
<reference evidence="8 9" key="1">
    <citation type="submission" date="2019-03" db="EMBL/GenBank/DDBJ databases">
        <title>Genomic Encyclopedia of Type Strains, Phase IV (KMG-IV): sequencing the most valuable type-strain genomes for metagenomic binning, comparative biology and taxonomic classification.</title>
        <authorList>
            <person name="Goeker M."/>
        </authorList>
    </citation>
    <scope>NUCLEOTIDE SEQUENCE [LARGE SCALE GENOMIC DNA]</scope>
    <source>
        <strain evidence="8 9">DSM 103792</strain>
    </source>
</reference>
<dbReference type="InterPro" id="IPR050545">
    <property type="entry name" value="Mycobact_MmpL"/>
</dbReference>
<dbReference type="OrthoDB" id="9803781at2"/>
<dbReference type="PANTHER" id="PTHR33406">
    <property type="entry name" value="MEMBRANE PROTEIN MJ1562-RELATED"/>
    <property type="match status" value="1"/>
</dbReference>
<feature type="transmembrane region" description="Helical" evidence="6">
    <location>
        <begin position="232"/>
        <end position="252"/>
    </location>
</feature>
<feature type="transmembrane region" description="Helical" evidence="6">
    <location>
        <begin position="331"/>
        <end position="351"/>
    </location>
</feature>
<dbReference type="RefSeq" id="WP_133591070.1">
    <property type="nucleotide sequence ID" value="NZ_CP037953.1"/>
</dbReference>
<organism evidence="8 9">
    <name type="scientific">Permianibacter aggregans</name>
    <dbReference type="NCBI Taxonomy" id="1510150"/>
    <lineage>
        <taxon>Bacteria</taxon>
        <taxon>Pseudomonadati</taxon>
        <taxon>Pseudomonadota</taxon>
        <taxon>Gammaproteobacteria</taxon>
        <taxon>Pseudomonadales</taxon>
        <taxon>Pseudomonadaceae</taxon>
        <taxon>Permianibacter</taxon>
    </lineage>
</organism>
<accession>A0A4R6ULD6</accession>
<evidence type="ECO:0000256" key="5">
    <source>
        <dbReference type="ARBA" id="ARBA00023136"/>
    </source>
</evidence>
<name>A0A4R6ULD6_9GAMM</name>